<feature type="domain" description="Phorbol-ester/DAG-type" evidence="3">
    <location>
        <begin position="5"/>
        <end position="55"/>
    </location>
</feature>
<dbReference type="PANTHER" id="PTHR22968">
    <property type="entry name" value="PROTEIN KINASE C, MU"/>
    <property type="match status" value="1"/>
</dbReference>
<organism evidence="4 5">
    <name type="scientific">Diploptera punctata</name>
    <name type="common">Pacific beetle cockroach</name>
    <dbReference type="NCBI Taxonomy" id="6984"/>
    <lineage>
        <taxon>Eukaryota</taxon>
        <taxon>Metazoa</taxon>
        <taxon>Ecdysozoa</taxon>
        <taxon>Arthropoda</taxon>
        <taxon>Hexapoda</taxon>
        <taxon>Insecta</taxon>
        <taxon>Pterygota</taxon>
        <taxon>Neoptera</taxon>
        <taxon>Polyneoptera</taxon>
        <taxon>Dictyoptera</taxon>
        <taxon>Blattodea</taxon>
        <taxon>Blaberoidea</taxon>
        <taxon>Blaberidae</taxon>
        <taxon>Diplopterinae</taxon>
        <taxon>Diploptera</taxon>
    </lineage>
</organism>
<dbReference type="GO" id="GO:0035556">
    <property type="term" value="P:intracellular signal transduction"/>
    <property type="evidence" value="ECO:0007669"/>
    <property type="project" value="TreeGrafter"/>
</dbReference>
<dbReference type="GO" id="GO:0016020">
    <property type="term" value="C:membrane"/>
    <property type="evidence" value="ECO:0007669"/>
    <property type="project" value="UniProtKB-SubCell"/>
</dbReference>
<feature type="non-terminal residue" evidence="4">
    <location>
        <position position="1"/>
    </location>
</feature>
<evidence type="ECO:0000259" key="3">
    <source>
        <dbReference type="PROSITE" id="PS50081"/>
    </source>
</evidence>
<keyword evidence="1" id="KW-0479">Metal-binding</keyword>
<evidence type="ECO:0000313" key="4">
    <source>
        <dbReference type="EMBL" id="KAJ9584162.1"/>
    </source>
</evidence>
<keyword evidence="2" id="KW-0862">Zinc</keyword>
<dbReference type="Proteomes" id="UP001233999">
    <property type="component" value="Unassembled WGS sequence"/>
</dbReference>
<dbReference type="AlphaFoldDB" id="A0AAD7ZQ73"/>
<protein>
    <recommendedName>
        <fullName evidence="3">Phorbol-ester/DAG-type domain-containing protein</fullName>
    </recommendedName>
</protein>
<evidence type="ECO:0000256" key="1">
    <source>
        <dbReference type="ARBA" id="ARBA00022723"/>
    </source>
</evidence>
<evidence type="ECO:0000256" key="2">
    <source>
        <dbReference type="ARBA" id="ARBA00022833"/>
    </source>
</evidence>
<keyword evidence="5" id="KW-1185">Reference proteome</keyword>
<evidence type="ECO:0000313" key="5">
    <source>
        <dbReference type="Proteomes" id="UP001233999"/>
    </source>
</evidence>
<dbReference type="InterPro" id="IPR002219">
    <property type="entry name" value="PKC_DAG/PE"/>
</dbReference>
<comment type="caution">
    <text evidence="4">The sequence shown here is derived from an EMBL/GenBank/DDBJ whole genome shotgun (WGS) entry which is preliminary data.</text>
</comment>
<dbReference type="PROSITE" id="PS50081">
    <property type="entry name" value="ZF_DAG_PE_2"/>
    <property type="match status" value="1"/>
</dbReference>
<dbReference type="PANTHER" id="PTHR22968:SF14">
    <property type="entry name" value="PROTEIN KINASE C"/>
    <property type="match status" value="1"/>
</dbReference>
<dbReference type="GO" id="GO:0004674">
    <property type="term" value="F:protein serine/threonine kinase activity"/>
    <property type="evidence" value="ECO:0007669"/>
    <property type="project" value="UniProtKB-KW"/>
</dbReference>
<name>A0AAD7ZQ73_DIPPU</name>
<dbReference type="GO" id="GO:0008270">
    <property type="term" value="F:zinc ion binding"/>
    <property type="evidence" value="ECO:0007669"/>
    <property type="project" value="UniProtKB-KW"/>
</dbReference>
<gene>
    <name evidence="4" type="ORF">L9F63_021497</name>
</gene>
<dbReference type="GO" id="GO:0007200">
    <property type="term" value="P:phospholipase C-activating G protein-coupled receptor signaling pathway"/>
    <property type="evidence" value="ECO:0007669"/>
    <property type="project" value="TreeGrafter"/>
</dbReference>
<dbReference type="Pfam" id="PF00130">
    <property type="entry name" value="C1_1"/>
    <property type="match status" value="1"/>
</dbReference>
<accession>A0AAD7ZQ73</accession>
<dbReference type="EMBL" id="JASPKZ010007452">
    <property type="protein sequence ID" value="KAJ9584162.1"/>
    <property type="molecule type" value="Genomic_DNA"/>
</dbReference>
<feature type="non-terminal residue" evidence="4">
    <location>
        <position position="95"/>
    </location>
</feature>
<proteinExistence type="predicted"/>
<dbReference type="SUPFAM" id="SSF57889">
    <property type="entry name" value="Cysteine-rich domain"/>
    <property type="match status" value="1"/>
</dbReference>
<sequence length="95" mass="11217">DSRTKHRFKVHTYSSPTFCDHCGSLLYGVIHQGMKCEAANSNIEFIILRFTPFFCCLRKLEICEIKNRARKRNNYFLTRVSFAGFRDSYWASRLP</sequence>
<dbReference type="Gene3D" id="3.30.60.20">
    <property type="match status" value="1"/>
</dbReference>
<reference evidence="4" key="2">
    <citation type="submission" date="2023-05" db="EMBL/GenBank/DDBJ databases">
        <authorList>
            <person name="Fouks B."/>
        </authorList>
    </citation>
    <scope>NUCLEOTIDE SEQUENCE</scope>
    <source>
        <strain evidence="4">Stay&amp;Tobe</strain>
        <tissue evidence="4">Testes</tissue>
    </source>
</reference>
<dbReference type="InterPro" id="IPR046349">
    <property type="entry name" value="C1-like_sf"/>
</dbReference>
<reference evidence="4" key="1">
    <citation type="journal article" date="2023" name="IScience">
        <title>Live-bearing cockroach genome reveals convergent evolutionary mechanisms linked to viviparity in insects and beyond.</title>
        <authorList>
            <person name="Fouks B."/>
            <person name="Harrison M.C."/>
            <person name="Mikhailova A.A."/>
            <person name="Marchal E."/>
            <person name="English S."/>
            <person name="Carruthers M."/>
            <person name="Jennings E.C."/>
            <person name="Chiamaka E.L."/>
            <person name="Frigard R.A."/>
            <person name="Pippel M."/>
            <person name="Attardo G.M."/>
            <person name="Benoit J.B."/>
            <person name="Bornberg-Bauer E."/>
            <person name="Tobe S.S."/>
        </authorList>
    </citation>
    <scope>NUCLEOTIDE SEQUENCE</scope>
    <source>
        <strain evidence="4">Stay&amp;Tobe</strain>
    </source>
</reference>
<dbReference type="GO" id="GO:0005829">
    <property type="term" value="C:cytosol"/>
    <property type="evidence" value="ECO:0007669"/>
    <property type="project" value="TreeGrafter"/>
</dbReference>